<evidence type="ECO:0000256" key="1">
    <source>
        <dbReference type="SAM" id="MobiDB-lite"/>
    </source>
</evidence>
<dbReference type="PANTHER" id="PTHR47052">
    <property type="entry name" value="CONSERVED SERINE PROLINE-RICH PROTEIN (AFU_ORTHOLOGUE AFUA_2G01790)"/>
    <property type="match status" value="1"/>
</dbReference>
<dbReference type="Pfam" id="PF00168">
    <property type="entry name" value="C2"/>
    <property type="match status" value="1"/>
</dbReference>
<keyword evidence="4" id="KW-1185">Reference proteome</keyword>
<dbReference type="PANTHER" id="PTHR47052:SF3">
    <property type="entry name" value="INGRESSION PROTEIN 1"/>
    <property type="match status" value="1"/>
</dbReference>
<dbReference type="OMA" id="HYANANQ"/>
<dbReference type="EMBL" id="AGNK02002592">
    <property type="status" value="NOT_ANNOTATED_CDS"/>
    <property type="molecule type" value="Genomic_DNA"/>
</dbReference>
<dbReference type="Gramene" id="KQL11281">
    <property type="protein sequence ID" value="KQL11281"/>
    <property type="gene ID" value="SETIT_006645mg"/>
</dbReference>
<feature type="compositionally biased region" description="Low complexity" evidence="1">
    <location>
        <begin position="311"/>
        <end position="321"/>
    </location>
</feature>
<dbReference type="SMART" id="SM00239">
    <property type="entry name" value="C2"/>
    <property type="match status" value="1"/>
</dbReference>
<sequence>MTRLYGTERNHPRADLDPDIANTERKCKRPVAHADMRDAPWLAASLLPRVLHFIPPSKLANGQADRPCAAFLRFRGLASSPHRRHRSGVFVIALASYCSGHSVHHRQFGTAWSPPLLPRLHLAPLRMSIHGLVLEVRVTGCRKLRDTEFFTRQDPYVVLEYATTKHRTRTCTDGGRNPTFDEKFHIPLIEGLRELNVVVWNSNTLTHDDFIGSGRVYLHKVLTNGYDDSSWSLQTRHMRSAGEVKLIMHVDVSAMKNKMGRNIAASSTHSVPPPSMPAPALASAVPYTGVPPSYPPASAYPAPSAYPAYPTPSQSPYTTTEYPPPPQQAYPPSPAGYPPPSYPPQPYGEPYLPQPYGQPYPPPPAAQSPYPPAPYPGTYPPRPY</sequence>
<dbReference type="EnsemblPlants" id="KQL11281">
    <property type="protein sequence ID" value="KQL11281"/>
    <property type="gene ID" value="SETIT_006645mg"/>
</dbReference>
<proteinExistence type="predicted"/>
<dbReference type="Proteomes" id="UP000004995">
    <property type="component" value="Unassembled WGS sequence"/>
</dbReference>
<dbReference type="Gene3D" id="2.60.40.150">
    <property type="entry name" value="C2 domain"/>
    <property type="match status" value="1"/>
</dbReference>
<evidence type="ECO:0000313" key="4">
    <source>
        <dbReference type="Proteomes" id="UP000004995"/>
    </source>
</evidence>
<name>K3XXI7_SETIT</name>
<dbReference type="SUPFAM" id="SSF49562">
    <property type="entry name" value="C2 domain (Calcium/lipid-binding domain, CaLB)"/>
    <property type="match status" value="1"/>
</dbReference>
<feature type="compositionally biased region" description="Pro residues" evidence="1">
    <location>
        <begin position="322"/>
        <end position="384"/>
    </location>
</feature>
<dbReference type="InParanoid" id="K3XXI7"/>
<dbReference type="PRINTS" id="PR01217">
    <property type="entry name" value="PRICHEXTENSN"/>
</dbReference>
<dbReference type="CDD" id="cd00030">
    <property type="entry name" value="C2"/>
    <property type="match status" value="1"/>
</dbReference>
<dbReference type="InterPro" id="IPR052981">
    <property type="entry name" value="Ingression_C2_domain"/>
</dbReference>
<dbReference type="eggNOG" id="KOG1030">
    <property type="taxonomic scope" value="Eukaryota"/>
</dbReference>
<reference evidence="3" key="2">
    <citation type="submission" date="2018-08" db="UniProtKB">
        <authorList>
            <consortium name="EnsemblPlants"/>
        </authorList>
    </citation>
    <scope>IDENTIFICATION</scope>
    <source>
        <strain evidence="3">Yugu1</strain>
    </source>
</reference>
<dbReference type="AlphaFoldDB" id="K3XXI7"/>
<evidence type="ECO:0000259" key="2">
    <source>
        <dbReference type="PROSITE" id="PS50004"/>
    </source>
</evidence>
<accession>K3XXI7</accession>
<evidence type="ECO:0000313" key="3">
    <source>
        <dbReference type="EnsemblPlants" id="KQL11281"/>
    </source>
</evidence>
<dbReference type="ExpressionAtlas" id="K3XXI7">
    <property type="expression patterns" value="baseline"/>
</dbReference>
<reference evidence="4" key="1">
    <citation type="journal article" date="2012" name="Nat. Biotechnol.">
        <title>Reference genome sequence of the model plant Setaria.</title>
        <authorList>
            <person name="Bennetzen J.L."/>
            <person name="Schmutz J."/>
            <person name="Wang H."/>
            <person name="Percifield R."/>
            <person name="Hawkins J."/>
            <person name="Pontaroli A.C."/>
            <person name="Estep M."/>
            <person name="Feng L."/>
            <person name="Vaughn J.N."/>
            <person name="Grimwood J."/>
            <person name="Jenkins J."/>
            <person name="Barry K."/>
            <person name="Lindquist E."/>
            <person name="Hellsten U."/>
            <person name="Deshpande S."/>
            <person name="Wang X."/>
            <person name="Wu X."/>
            <person name="Mitros T."/>
            <person name="Triplett J."/>
            <person name="Yang X."/>
            <person name="Ye C.Y."/>
            <person name="Mauro-Herrera M."/>
            <person name="Wang L."/>
            <person name="Li P."/>
            <person name="Sharma M."/>
            <person name="Sharma R."/>
            <person name="Ronald P.C."/>
            <person name="Panaud O."/>
            <person name="Kellogg E.A."/>
            <person name="Brutnell T.P."/>
            <person name="Doust A.N."/>
            <person name="Tuskan G.A."/>
            <person name="Rokhsar D."/>
            <person name="Devos K.M."/>
        </authorList>
    </citation>
    <scope>NUCLEOTIDE SEQUENCE [LARGE SCALE GENOMIC DNA]</scope>
    <source>
        <strain evidence="4">cv. Yugu1</strain>
    </source>
</reference>
<dbReference type="PROSITE" id="PS50004">
    <property type="entry name" value="C2"/>
    <property type="match status" value="1"/>
</dbReference>
<feature type="region of interest" description="Disordered" evidence="1">
    <location>
        <begin position="311"/>
        <end position="384"/>
    </location>
</feature>
<organism evidence="3 4">
    <name type="scientific">Setaria italica</name>
    <name type="common">Foxtail millet</name>
    <name type="synonym">Panicum italicum</name>
    <dbReference type="NCBI Taxonomy" id="4555"/>
    <lineage>
        <taxon>Eukaryota</taxon>
        <taxon>Viridiplantae</taxon>
        <taxon>Streptophyta</taxon>
        <taxon>Embryophyta</taxon>
        <taxon>Tracheophyta</taxon>
        <taxon>Spermatophyta</taxon>
        <taxon>Magnoliopsida</taxon>
        <taxon>Liliopsida</taxon>
        <taxon>Poales</taxon>
        <taxon>Poaceae</taxon>
        <taxon>PACMAD clade</taxon>
        <taxon>Panicoideae</taxon>
        <taxon>Panicodae</taxon>
        <taxon>Paniceae</taxon>
        <taxon>Cenchrinae</taxon>
        <taxon>Setaria</taxon>
    </lineage>
</organism>
<protein>
    <recommendedName>
        <fullName evidence="2">C2 domain-containing protein</fullName>
    </recommendedName>
</protein>
<dbReference type="InterPro" id="IPR000008">
    <property type="entry name" value="C2_dom"/>
</dbReference>
<dbReference type="InterPro" id="IPR035892">
    <property type="entry name" value="C2_domain_sf"/>
</dbReference>
<feature type="domain" description="C2" evidence="2">
    <location>
        <begin position="114"/>
        <end position="232"/>
    </location>
</feature>